<evidence type="ECO:0000256" key="2">
    <source>
        <dbReference type="ARBA" id="ARBA00011016"/>
    </source>
</evidence>
<organism evidence="7 8">
    <name type="scientific">Phrynosoma platyrhinos</name>
    <name type="common">Desert horned lizard</name>
    <dbReference type="NCBI Taxonomy" id="52577"/>
    <lineage>
        <taxon>Eukaryota</taxon>
        <taxon>Metazoa</taxon>
        <taxon>Chordata</taxon>
        <taxon>Craniata</taxon>
        <taxon>Vertebrata</taxon>
        <taxon>Euteleostomi</taxon>
        <taxon>Lepidosauria</taxon>
        <taxon>Squamata</taxon>
        <taxon>Bifurcata</taxon>
        <taxon>Unidentata</taxon>
        <taxon>Episquamata</taxon>
        <taxon>Toxicofera</taxon>
        <taxon>Iguania</taxon>
        <taxon>Phrynosomatidae</taxon>
        <taxon>Phrynosomatinae</taxon>
        <taxon>Phrynosoma</taxon>
    </lineage>
</organism>
<keyword evidence="3" id="KW-0732">Signal</keyword>
<sequence length="834" mass="94016">VHDPGSISYLFLPPFLFFYSTNTFTTELLDKALAYFHAQNVIITYSNIQVSVKNYLENLLYHPKVLLSEFQQMNRQRFQTAMKYLFGNKQDYLELGHIVIDLAAIREKILQSPGGNRTLFLITLERCFLILDPAECVNILSQILRSSSIMYLQAHTVSNFPKDLPEDAFRNLSSVFKDLYDRITASSRRALYDWMMRILQKSYNTSDSENVTSWVSAENLWILGRYMVHLPLEEIRKINPYEMRLFISYDNATKQLDTVYDITPDLAQAFLERINASGFDMRNTSTLYRQVILFKLKSQLLDIAMQNQTLNDTLGSLSDAVVGLSTSQLESLSPEAVHNAIPTLNQVSGWAKSQIMILSSKYLMYEKVLSFHNISQMGALVTGISTQSFHSMNPKELSQVIRGALAECAADLSPAQRQGILRKILASTDLSSVIADMQEPFFKELSLFDLWNGEGFNSSLVKKKELRPSQVMNINCLAWKYWTISNTSVPSNLLALLPAEYLESITGSLCVPFITSLRKIELDHLILNAQKKKAILEKVQDCLNSSVINEYDVDLIGNLICHLPPTFICEGISLETAVAALHQFRQCQHLSYEQKTEIKHRLVDLYGSPRNWTAETTQDIGPFIALLPKAELNILVEKFPDIISEIASKKSGPIPLSEELLLAYFECIRNSSIPFSAPDLTLDCAQVVPPSSDEVMKLSEANVFWSVRELICMDPGTFEKTVELLGSVSSFNASQLAALKEKAKQVSYKCRIWGKERLQLDSKKLQMCTDLKSLARSILQGFLEDSGQGMGSLKSFDLVGLGANLCALNSTEIAAINATEFRYAILFLLFINEI</sequence>
<gene>
    <name evidence="7" type="ORF">JD844_019847</name>
</gene>
<accession>A0ABQ7TR59</accession>
<dbReference type="EMBL" id="JAIPUX010000026">
    <property type="protein sequence ID" value="KAH0631937.1"/>
    <property type="molecule type" value="Genomic_DNA"/>
</dbReference>
<reference evidence="7 8" key="1">
    <citation type="journal article" date="2022" name="Gigascience">
        <title>A chromosome-level genome assembly and annotation of the desert horned lizard, Phrynosoma platyrhinos, provides insight into chromosomal rearrangements among reptiles.</title>
        <authorList>
            <person name="Koochekian N."/>
            <person name="Ascanio A."/>
            <person name="Farleigh K."/>
            <person name="Card D.C."/>
            <person name="Schield D.R."/>
            <person name="Castoe T.A."/>
            <person name="Jezkova T."/>
        </authorList>
    </citation>
    <scope>NUCLEOTIDE SEQUENCE [LARGE SCALE GENOMIC DNA]</scope>
    <source>
        <strain evidence="7">NK-2021</strain>
    </source>
</reference>
<comment type="similarity">
    <text evidence="2">Belongs to the mesothelin family.</text>
</comment>
<evidence type="ECO:0000256" key="3">
    <source>
        <dbReference type="ARBA" id="ARBA00022729"/>
    </source>
</evidence>
<name>A0ABQ7TR59_PHRPL</name>
<evidence type="ECO:0000313" key="7">
    <source>
        <dbReference type="EMBL" id="KAH0631937.1"/>
    </source>
</evidence>
<comment type="subcellular location">
    <subcellularLocation>
        <location evidence="1">Membrane</location>
    </subcellularLocation>
</comment>
<evidence type="ECO:0000256" key="4">
    <source>
        <dbReference type="ARBA" id="ARBA00022889"/>
    </source>
</evidence>
<keyword evidence="4" id="KW-0130">Cell adhesion</keyword>
<protein>
    <recommendedName>
        <fullName evidence="9">Otoancorin</fullName>
    </recommendedName>
</protein>
<keyword evidence="5" id="KW-0472">Membrane</keyword>
<dbReference type="Pfam" id="PF06060">
    <property type="entry name" value="Mesothelin"/>
    <property type="match status" value="1"/>
</dbReference>
<dbReference type="PANTHER" id="PTHR23412">
    <property type="entry name" value="STEREOCILIN RELATED"/>
    <property type="match status" value="1"/>
</dbReference>
<evidence type="ECO:0000256" key="6">
    <source>
        <dbReference type="ARBA" id="ARBA00023180"/>
    </source>
</evidence>
<evidence type="ECO:0000256" key="5">
    <source>
        <dbReference type="ARBA" id="ARBA00023136"/>
    </source>
</evidence>
<dbReference type="PANTHER" id="PTHR23412:SF18">
    <property type="entry name" value="OTOANCORIN"/>
    <property type="match status" value="1"/>
</dbReference>
<dbReference type="InterPro" id="IPR026664">
    <property type="entry name" value="Stereocilin-rel"/>
</dbReference>
<evidence type="ECO:0008006" key="9">
    <source>
        <dbReference type="Google" id="ProtNLM"/>
    </source>
</evidence>
<feature type="non-terminal residue" evidence="7">
    <location>
        <position position="1"/>
    </location>
</feature>
<evidence type="ECO:0000313" key="8">
    <source>
        <dbReference type="Proteomes" id="UP000826234"/>
    </source>
</evidence>
<proteinExistence type="inferred from homology"/>
<comment type="caution">
    <text evidence="7">The sequence shown here is derived from an EMBL/GenBank/DDBJ whole genome shotgun (WGS) entry which is preliminary data.</text>
</comment>
<dbReference type="InterPro" id="IPR010335">
    <property type="entry name" value="Mesothelin"/>
</dbReference>
<keyword evidence="8" id="KW-1185">Reference proteome</keyword>
<evidence type="ECO:0000256" key="1">
    <source>
        <dbReference type="ARBA" id="ARBA00004370"/>
    </source>
</evidence>
<keyword evidence="6" id="KW-0325">Glycoprotein</keyword>
<dbReference type="Proteomes" id="UP000826234">
    <property type="component" value="Unassembled WGS sequence"/>
</dbReference>